<dbReference type="Proteomes" id="UP000295985">
    <property type="component" value="Unassembled WGS sequence"/>
</dbReference>
<gene>
    <name evidence="1" type="ORF">DDT54_01370</name>
    <name evidence="2" type="ORF">EH206_16350</name>
</gene>
<evidence type="ECO:0000313" key="3">
    <source>
        <dbReference type="Proteomes" id="UP000295985"/>
    </source>
</evidence>
<proteinExistence type="predicted"/>
<accession>A0A2U1UWF6</accession>
<reference evidence="2 4" key="2">
    <citation type="submission" date="2018-11" db="EMBL/GenBank/DDBJ databases">
        <title>Genome sequences of Brenneria nigrifluens and Brenneria rubrifaciens.</title>
        <authorList>
            <person name="Poret-Peterson A.T."/>
            <person name="McClean A.E."/>
            <person name="Kluepfel D.A."/>
        </authorList>
    </citation>
    <scope>NUCLEOTIDE SEQUENCE [LARGE SCALE GENOMIC DNA]</scope>
    <source>
        <strain evidence="2 4">ATCC 13028</strain>
    </source>
</reference>
<reference evidence="1 3" key="1">
    <citation type="submission" date="2018-04" db="EMBL/GenBank/DDBJ databases">
        <title>Brenneria corticis sp.nov.</title>
        <authorList>
            <person name="Li Y."/>
        </authorList>
    </citation>
    <scope>NUCLEOTIDE SEQUENCE [LARGE SCALE GENOMIC DNA]</scope>
    <source>
        <strain evidence="1 3">LMG 2694</strain>
    </source>
</reference>
<dbReference type="EMBL" id="CP034036">
    <property type="protein sequence ID" value="QCR05615.1"/>
    <property type="molecule type" value="Genomic_DNA"/>
</dbReference>
<organism evidence="1 3">
    <name type="scientific">Brenneria nigrifluens DSM 30175 = ATCC 13028</name>
    <dbReference type="NCBI Taxonomy" id="1121120"/>
    <lineage>
        <taxon>Bacteria</taxon>
        <taxon>Pseudomonadati</taxon>
        <taxon>Pseudomonadota</taxon>
        <taxon>Gammaproteobacteria</taxon>
        <taxon>Enterobacterales</taxon>
        <taxon>Pectobacteriaceae</taxon>
        <taxon>Brenneria</taxon>
    </lineage>
</organism>
<evidence type="ECO:0000313" key="4">
    <source>
        <dbReference type="Proteomes" id="UP000303847"/>
    </source>
</evidence>
<dbReference type="OrthoDB" id="7352393at2"/>
<protein>
    <recommendedName>
        <fullName evidence="5">DUF2513 domain-containing protein</fullName>
    </recommendedName>
</protein>
<evidence type="ECO:0000313" key="1">
    <source>
        <dbReference type="EMBL" id="PWC26003.1"/>
    </source>
</evidence>
<name>A0A2U1UWF6_9GAMM</name>
<dbReference type="RefSeq" id="WP_009113929.1">
    <property type="nucleotide sequence ID" value="NZ_CP034036.1"/>
</dbReference>
<keyword evidence="4" id="KW-1185">Reference proteome</keyword>
<evidence type="ECO:0008006" key="5">
    <source>
        <dbReference type="Google" id="ProtNLM"/>
    </source>
</evidence>
<dbReference type="EMBL" id="QDKK01000001">
    <property type="protein sequence ID" value="PWC26003.1"/>
    <property type="molecule type" value="Genomic_DNA"/>
</dbReference>
<dbReference type="Proteomes" id="UP000303847">
    <property type="component" value="Chromosome"/>
</dbReference>
<dbReference type="AlphaFoldDB" id="A0A2U1UWF6"/>
<evidence type="ECO:0000313" key="2">
    <source>
        <dbReference type="EMBL" id="QCR05615.1"/>
    </source>
</evidence>
<sequence>MTNSNIEKFNELVGIIFAKLYESFPLKRDLFTDDILGKEFLASNSQEIGTSAEDEIFFLDSIDWLLMSGYIVGARSSGGCHNVVLTAKGLEVLKAVPQSLNSPLGERIVAAVNAEGRKALSSLVSQALGLGLQYAIRSI</sequence>